<evidence type="ECO:0000259" key="2">
    <source>
        <dbReference type="Pfam" id="PF12804"/>
    </source>
</evidence>
<comment type="caution">
    <text evidence="4">The sequence shown here is derived from an EMBL/GenBank/DDBJ whole genome shotgun (WGS) entry which is preliminary data.</text>
</comment>
<dbReference type="PANTHER" id="PTHR43777:SF1">
    <property type="entry name" value="MOLYBDENUM COFACTOR CYTIDYLYLTRANSFERASE"/>
    <property type="match status" value="1"/>
</dbReference>
<dbReference type="EC" id="2.7.7.76" evidence="3"/>
<dbReference type="OrthoDB" id="9779263at2"/>
<reference evidence="3 6" key="2">
    <citation type="submission" date="2020-08" db="EMBL/GenBank/DDBJ databases">
        <title>Genomic Encyclopedia of Type Strains, Phase IV (KMG-IV): sequencing the most valuable type-strain genomes for metagenomic binning, comparative biology and taxonomic classification.</title>
        <authorList>
            <person name="Goeker M."/>
        </authorList>
    </citation>
    <scope>NUCLEOTIDE SEQUENCE [LARGE SCALE GENOMIC DNA]</scope>
    <source>
        <strain evidence="3 6">DSM 8510</strain>
    </source>
</reference>
<keyword evidence="3" id="KW-0548">Nucleotidyltransferase</keyword>
<dbReference type="CDD" id="cd04182">
    <property type="entry name" value="GT_2_like_f"/>
    <property type="match status" value="1"/>
</dbReference>
<gene>
    <name evidence="3" type="ORF">FHS52_002413</name>
    <name evidence="4" type="ORF">GRI59_07605</name>
</gene>
<evidence type="ECO:0000313" key="3">
    <source>
        <dbReference type="EMBL" id="MBB3776444.1"/>
    </source>
</evidence>
<keyword evidence="4" id="KW-0808">Transferase</keyword>
<reference evidence="4 5" key="1">
    <citation type="submission" date="2019-12" db="EMBL/GenBank/DDBJ databases">
        <title>Genomic-based taxomic classification of the family Erythrobacteraceae.</title>
        <authorList>
            <person name="Xu L."/>
        </authorList>
    </citation>
    <scope>NUCLEOTIDE SEQUENCE [LARGE SCALE GENOMIC DNA]</scope>
    <source>
        <strain evidence="4 5">JCM 10282</strain>
    </source>
</reference>
<dbReference type="PANTHER" id="PTHR43777">
    <property type="entry name" value="MOLYBDENUM COFACTOR CYTIDYLYLTRANSFERASE"/>
    <property type="match status" value="1"/>
</dbReference>
<dbReference type="Proteomes" id="UP000548685">
    <property type="component" value="Unassembled WGS sequence"/>
</dbReference>
<proteinExistence type="predicted"/>
<keyword evidence="6" id="KW-1185">Reference proteome</keyword>
<keyword evidence="1" id="KW-0460">Magnesium</keyword>
<evidence type="ECO:0000313" key="6">
    <source>
        <dbReference type="Proteomes" id="UP000548685"/>
    </source>
</evidence>
<accession>A0A6I4ULQ3</accession>
<dbReference type="InterPro" id="IPR029044">
    <property type="entry name" value="Nucleotide-diphossugar_trans"/>
</dbReference>
<dbReference type="Pfam" id="PF12804">
    <property type="entry name" value="NTP_transf_3"/>
    <property type="match status" value="1"/>
</dbReference>
<dbReference type="EMBL" id="JACICE010000002">
    <property type="protein sequence ID" value="MBB3776444.1"/>
    <property type="molecule type" value="Genomic_DNA"/>
</dbReference>
<dbReference type="GO" id="GO:0061602">
    <property type="term" value="F:molybdenum cofactor cytidylyltransferase activity"/>
    <property type="evidence" value="ECO:0007669"/>
    <property type="project" value="UniProtKB-EC"/>
</dbReference>
<name>A0A6I4ULQ3_9SPHN</name>
<feature type="domain" description="MobA-like NTP transferase" evidence="2">
    <location>
        <begin position="6"/>
        <end position="164"/>
    </location>
</feature>
<evidence type="ECO:0000256" key="1">
    <source>
        <dbReference type="ARBA" id="ARBA00022842"/>
    </source>
</evidence>
<sequence>MQGWSALILAGGAGRRFGGGKLLADMAGAPVIRRAAEAVAAADFAEVVVVTGADDAAIRAALVGLEAHILHAPDWAEGMAATLRTGIAALAPEAAGVCVFLGDMPLVPVSLCPALTQAAEQAGYAARPRLDGKPGHPVAFTRAAFADLLALTGDQGATALLKQHPEGVAYIDTAESGALLDIDTPADLAAATRAWNACATSATSESATSRGALPKP</sequence>
<evidence type="ECO:0000313" key="5">
    <source>
        <dbReference type="Proteomes" id="UP000430021"/>
    </source>
</evidence>
<dbReference type="AlphaFoldDB" id="A0A6I4ULQ3"/>
<dbReference type="SUPFAM" id="SSF53448">
    <property type="entry name" value="Nucleotide-diphospho-sugar transferases"/>
    <property type="match status" value="1"/>
</dbReference>
<dbReference type="Proteomes" id="UP000430021">
    <property type="component" value="Unassembled WGS sequence"/>
</dbReference>
<dbReference type="EMBL" id="WTYB01000002">
    <property type="protein sequence ID" value="MXP38477.1"/>
    <property type="molecule type" value="Genomic_DNA"/>
</dbReference>
<protein>
    <submittedName>
        <fullName evidence="3">Molybdenum cofactor cytidylyltransferase</fullName>
        <ecNumber evidence="3">2.7.7.76</ecNumber>
    </submittedName>
    <submittedName>
        <fullName evidence="4">NTP transferase domain-containing protein</fullName>
    </submittedName>
</protein>
<evidence type="ECO:0000313" key="4">
    <source>
        <dbReference type="EMBL" id="MXP38477.1"/>
    </source>
</evidence>
<organism evidence="4 5">
    <name type="scientific">Erythrobacter ramosus</name>
    <dbReference type="NCBI Taxonomy" id="35811"/>
    <lineage>
        <taxon>Bacteria</taxon>
        <taxon>Pseudomonadati</taxon>
        <taxon>Pseudomonadota</taxon>
        <taxon>Alphaproteobacteria</taxon>
        <taxon>Sphingomonadales</taxon>
        <taxon>Erythrobacteraceae</taxon>
        <taxon>Erythrobacter/Porphyrobacter group</taxon>
        <taxon>Erythrobacter</taxon>
    </lineage>
</organism>
<dbReference type="Gene3D" id="3.90.550.10">
    <property type="entry name" value="Spore Coat Polysaccharide Biosynthesis Protein SpsA, Chain A"/>
    <property type="match status" value="1"/>
</dbReference>
<dbReference type="InterPro" id="IPR025877">
    <property type="entry name" value="MobA-like_NTP_Trfase"/>
</dbReference>